<keyword evidence="5" id="KW-0539">Nucleus</keyword>
<comment type="similarity">
    <text evidence="2">Belongs to the HEATR1/UTP10 family.</text>
</comment>
<evidence type="ECO:0000256" key="1">
    <source>
        <dbReference type="ARBA" id="ARBA00004604"/>
    </source>
</evidence>
<evidence type="ECO:0000259" key="9">
    <source>
        <dbReference type="SMART" id="SM01036"/>
    </source>
</evidence>
<evidence type="ECO:0000313" key="11">
    <source>
        <dbReference type="Proteomes" id="UP000007264"/>
    </source>
</evidence>
<dbReference type="PANTHER" id="PTHR13457">
    <property type="entry name" value="BAP28"/>
    <property type="match status" value="1"/>
</dbReference>
<dbReference type="RefSeq" id="XP_005651047.1">
    <property type="nucleotide sequence ID" value="XM_005650990.1"/>
</dbReference>
<dbReference type="STRING" id="574566.I0Z784"/>
<dbReference type="PANTHER" id="PTHR13457:SF1">
    <property type="entry name" value="HEAT REPEAT-CONTAINING PROTEIN 1"/>
    <property type="match status" value="1"/>
</dbReference>
<keyword evidence="3" id="KW-0690">Ribosome biogenesis</keyword>
<protein>
    <recommendedName>
        <fullName evidence="9">BP28 C-terminal domain-containing protein</fullName>
    </recommendedName>
</protein>
<dbReference type="GO" id="GO:0045943">
    <property type="term" value="P:positive regulation of transcription by RNA polymerase I"/>
    <property type="evidence" value="ECO:0007669"/>
    <property type="project" value="TreeGrafter"/>
</dbReference>
<accession>I0Z784</accession>
<keyword evidence="4" id="KW-0698">rRNA processing</keyword>
<reference evidence="10 11" key="1">
    <citation type="journal article" date="2012" name="Genome Biol.">
        <title>The genome of the polar eukaryotic microalga coccomyxa subellipsoidea reveals traits of cold adaptation.</title>
        <authorList>
            <person name="Blanc G."/>
            <person name="Agarkova I."/>
            <person name="Grimwood J."/>
            <person name="Kuo A."/>
            <person name="Brueggeman A."/>
            <person name="Dunigan D."/>
            <person name="Gurnon J."/>
            <person name="Ladunga I."/>
            <person name="Lindquist E."/>
            <person name="Lucas S."/>
            <person name="Pangilinan J."/>
            <person name="Proschold T."/>
            <person name="Salamov A."/>
            <person name="Schmutz J."/>
            <person name="Weeks D."/>
            <person name="Yamada T."/>
            <person name="Claverie J.M."/>
            <person name="Grigoriev I."/>
            <person name="Van Etten J."/>
            <person name="Lomsadze A."/>
            <person name="Borodovsky M."/>
        </authorList>
    </citation>
    <scope>NUCLEOTIDE SEQUENCE [LARGE SCALE GENOMIC DNA]</scope>
    <source>
        <strain evidence="10 11">C-169</strain>
    </source>
</reference>
<name>I0Z784_COCSC</name>
<dbReference type="GO" id="GO:0000462">
    <property type="term" value="P:maturation of SSU-rRNA from tricistronic rRNA transcript (SSU-rRNA, 5.8S rRNA, LSU-rRNA)"/>
    <property type="evidence" value="ECO:0007669"/>
    <property type="project" value="TreeGrafter"/>
</dbReference>
<keyword evidence="11" id="KW-1185">Reference proteome</keyword>
<dbReference type="GeneID" id="17044513"/>
<evidence type="ECO:0000256" key="3">
    <source>
        <dbReference type="ARBA" id="ARBA00022517"/>
    </source>
</evidence>
<evidence type="ECO:0000256" key="5">
    <source>
        <dbReference type="ARBA" id="ARBA00023242"/>
    </source>
</evidence>
<feature type="domain" description="BP28 C-terminal" evidence="9">
    <location>
        <begin position="1744"/>
        <end position="1917"/>
    </location>
</feature>
<dbReference type="InterPro" id="IPR011989">
    <property type="entry name" value="ARM-like"/>
</dbReference>
<feature type="compositionally biased region" description="Low complexity" evidence="8">
    <location>
        <begin position="626"/>
        <end position="637"/>
    </location>
</feature>
<dbReference type="InterPro" id="IPR012954">
    <property type="entry name" value="BP28_C_dom"/>
</dbReference>
<dbReference type="Gene3D" id="1.25.10.10">
    <property type="entry name" value="Leucine-rich Repeat Variant"/>
    <property type="match status" value="2"/>
</dbReference>
<evidence type="ECO:0000256" key="6">
    <source>
        <dbReference type="ARBA" id="ARBA00023274"/>
    </source>
</evidence>
<comment type="caution">
    <text evidence="10">The sequence shown here is derived from an EMBL/GenBank/DDBJ whole genome shotgun (WGS) entry which is preliminary data.</text>
</comment>
<evidence type="ECO:0000313" key="10">
    <source>
        <dbReference type="EMBL" id="EIE26503.1"/>
    </source>
</evidence>
<organism evidence="10 11">
    <name type="scientific">Coccomyxa subellipsoidea (strain C-169)</name>
    <name type="common">Green microalga</name>
    <dbReference type="NCBI Taxonomy" id="574566"/>
    <lineage>
        <taxon>Eukaryota</taxon>
        <taxon>Viridiplantae</taxon>
        <taxon>Chlorophyta</taxon>
        <taxon>core chlorophytes</taxon>
        <taxon>Trebouxiophyceae</taxon>
        <taxon>Trebouxiophyceae incertae sedis</taxon>
        <taxon>Coccomyxaceae</taxon>
        <taxon>Coccomyxa</taxon>
        <taxon>Coccomyxa subellipsoidea</taxon>
    </lineage>
</organism>
<dbReference type="GO" id="GO:0030686">
    <property type="term" value="C:90S preribosome"/>
    <property type="evidence" value="ECO:0007669"/>
    <property type="project" value="TreeGrafter"/>
</dbReference>
<dbReference type="SMART" id="SM01036">
    <property type="entry name" value="BP28CT"/>
    <property type="match status" value="1"/>
</dbReference>
<dbReference type="KEGG" id="csl:COCSUDRAFT_46114"/>
<dbReference type="InterPro" id="IPR040191">
    <property type="entry name" value="UTP10"/>
</dbReference>
<keyword evidence="6" id="KW-0687">Ribonucleoprotein</keyword>
<gene>
    <name evidence="10" type="ORF">COCSUDRAFT_46114</name>
</gene>
<evidence type="ECO:0000256" key="8">
    <source>
        <dbReference type="SAM" id="MobiDB-lite"/>
    </source>
</evidence>
<sequence length="2078" mass="219588">MTSMLAQQLQALGKPGTSLLRGKGRPSLLFEAHQAADIDLQTIYDIALQGLVELCQADDSLKPFLNTLFRRDRVGLEREHQSKAVNEKVDQSLSALLTLLSRHFLKDATTKVLEFLIRQYRVNEFNVSALMGCALPFHSTLQFVRLVQTMRLESLWTFLAPMQQSGAPLPRSTLVQRCCNDAALLEFVCQAAQQAASPSWLSFYGVVICEVLAAVPKVTEDAIARLLPFILNGLKATCPKEQRMATYMIIMQLISRSTPAPQLFNVLCVEITKGAKEGPVGPALLLLTGLLKSQAGHATLPPKTLKHIKRLPKLLEELAAKPKQMAPLLKSLLSSLIAAEDSAEAHQKLLQDIIAEVPMAEHAEAAATKLLHAFQTANKEALPGMQQIMRALDIRYPNQVDAAVNKALAPLGKGKKKNKKKGDDAAEGDDGDDEVVKAARRVLDFVTGALDKRSARKPLPDASATLAHAIDAPSAELRRTAVMQLEKTADGEGNAGDDWAVDVLLRRLADDDAGVVLAVLESPLLMSIPAAALFDGLSASLQRATAALRSAAADSSGPMGIAKKVLKLLAGPFLRQHAAYQQRVLVLLLDDVLLLPMQRKLALVALKALKKQDFPPLAGLESVEVESVGEKSPSSKESVTKALQKPGDDLPTNRSIIAAIAKGLQDSSHVEDIVTMASAGHANAQHVLLLALCHACSQAAEPGTPAATPLLKVLLADSAALSGDNTAKAIDMSAHFTDDGLPSNEHFSVLARAPQDTQRALRRHALLVALQHAGPEVLEQWAGGPHALFRRIAGLSPLQAYDVHLSALVQAVSGQGSPAVFLSDIFGVHGDDGTASADMQGRALELLGSRFAAPRKAHKAADATAAFHSVLPRLLAAIGSAHRSPHLAELVAAVTQQREVLETDPRALASLLQDALRHAQQNGGGSAVKSPKRGKASAAAKNGSSLGLSSAAATAVGEYFLAILPEQHGEAGASAALLLLQCIAPSAEASAGLHAGSLLLSRYLATDAWKVNGAALRLVRDLLDLYTAEALAGVTEHPKRTPKSADSPLEVLLKAMLHASSSDSDEACRAAAHRALADAPVSAASLADILSMEPSAPPRTPAKKARAAAETAAGRTSSLDDCVAVLELLQWKANVQDGMQLVGSLSSLLPYLLAIAREAAPATTVGEEETSSRPVAAAYALQLALSALQLVAARHAHEGAADRVDLELVLQCAREAPGSLARTAALTLLAQLASVLPRSTLEHVLEVVIAQASTIEQEADAVSAEASARVLQAFAAAWVAAGHEEAELIQLVVKASARVPAQLRLPLLSALSTPMSSASSLQSMCTALLELAVQAPKGSGEEASSEEDLWLSTAATLSSKAPWVTRLQALQGTLEECVQEDRVAELQAAVLRFIADQLAALVESSGGAMEPDVRQALVQLMQTATERMQQISKGEAEDTMTALLDALEHAMPAADYLKGLVSLTQHDSQPLRRRALRLFTSRMNSLQAVEDDDQPGLEAASAAASTAAEAASVVAEQLPRLLAADQSAGVRQTALLALSSVASACGKDRPDLLLAALPSALAATRDAQRPVRSSALATVAACTAALGTRALPQLVPLVTSVLSAVEAAGTALAAADDAQPAPKAKARNANEERRRSGASAEALHVETASALAALDALAAGMGAFLAPYLPRVLELVLQRSLLACRAPAVAATAAHAWRVLADAVPPRLLLPPLFGHLNTALQGGAAPARALLQMVERAVAAMQPATAAANADALFGFLQQALDVRQRGGVPSTDATAVERAATATLVAATMKLSEKQFKPLFLRLLTWASTPPAGQPDVQPLGRQIVLYGVIHALTERLRSVFVPYFRYVLDGAVTVLTGQAQEASQPKKKRRKSKAIEPVGDVVSADAGVAQNTWLLRFRVLQSLRTCFQYDSVQFVDEDRFRHILPALVAQLGAFPSEDALLLLAGEEGNASSVAPGSGADATAGWRAQDSVFGRAAVDALVELGASCGSDALWTPFNHQVWNATRSEDAIERSRAVAVMLAMLERMREEYAQRIAEAQQHIHELKEHSEPLLAAQLRQLTALFNEITGEDLDEFT</sequence>
<feature type="region of interest" description="Disordered" evidence="8">
    <location>
        <begin position="1616"/>
        <end position="1640"/>
    </location>
</feature>
<dbReference type="GO" id="GO:0030515">
    <property type="term" value="F:snoRNA binding"/>
    <property type="evidence" value="ECO:0007669"/>
    <property type="project" value="TreeGrafter"/>
</dbReference>
<dbReference type="GO" id="GO:0032040">
    <property type="term" value="C:small-subunit processome"/>
    <property type="evidence" value="ECO:0007669"/>
    <property type="project" value="TreeGrafter"/>
</dbReference>
<dbReference type="Proteomes" id="UP000007264">
    <property type="component" value="Unassembled WGS sequence"/>
</dbReference>
<dbReference type="Pfam" id="PF12397">
    <property type="entry name" value="U3snoRNP10"/>
    <property type="match status" value="1"/>
</dbReference>
<dbReference type="GO" id="GO:0034455">
    <property type="term" value="C:t-UTP complex"/>
    <property type="evidence" value="ECO:0007669"/>
    <property type="project" value="TreeGrafter"/>
</dbReference>
<feature type="region of interest" description="Disordered" evidence="8">
    <location>
        <begin position="626"/>
        <end position="647"/>
    </location>
</feature>
<comment type="subcellular location">
    <subcellularLocation>
        <location evidence="1">Nucleus</location>
        <location evidence="1">Nucleolus</location>
    </subcellularLocation>
</comment>
<feature type="region of interest" description="Disordered" evidence="8">
    <location>
        <begin position="920"/>
        <end position="940"/>
    </location>
</feature>
<dbReference type="Pfam" id="PF08146">
    <property type="entry name" value="BP28CT"/>
    <property type="match status" value="1"/>
</dbReference>
<dbReference type="InterPro" id="IPR016024">
    <property type="entry name" value="ARM-type_fold"/>
</dbReference>
<dbReference type="EMBL" id="AGSI01000002">
    <property type="protein sequence ID" value="EIE26503.1"/>
    <property type="molecule type" value="Genomic_DNA"/>
</dbReference>
<proteinExistence type="inferred from homology"/>
<evidence type="ECO:0000256" key="4">
    <source>
        <dbReference type="ARBA" id="ARBA00022552"/>
    </source>
</evidence>
<dbReference type="eggNOG" id="KOG1837">
    <property type="taxonomic scope" value="Eukaryota"/>
</dbReference>
<evidence type="ECO:0000256" key="7">
    <source>
        <dbReference type="SAM" id="Coils"/>
    </source>
</evidence>
<dbReference type="InterPro" id="IPR022125">
    <property type="entry name" value="U3snoRNP10_N"/>
</dbReference>
<feature type="coiled-coil region" evidence="7">
    <location>
        <begin position="2023"/>
        <end position="2050"/>
    </location>
</feature>
<feature type="region of interest" description="Disordered" evidence="8">
    <location>
        <begin position="413"/>
        <end position="432"/>
    </location>
</feature>
<keyword evidence="7" id="KW-0175">Coiled coil</keyword>
<evidence type="ECO:0000256" key="2">
    <source>
        <dbReference type="ARBA" id="ARBA00010559"/>
    </source>
</evidence>
<dbReference type="SUPFAM" id="SSF48371">
    <property type="entry name" value="ARM repeat"/>
    <property type="match status" value="2"/>
</dbReference>
<dbReference type="OrthoDB" id="31183at2759"/>